<feature type="transmembrane region" description="Helical" evidence="2">
    <location>
        <begin position="12"/>
        <end position="33"/>
    </location>
</feature>
<dbReference type="EMBL" id="CAXKWB010007154">
    <property type="protein sequence ID" value="CAL4085829.1"/>
    <property type="molecule type" value="Genomic_DNA"/>
</dbReference>
<feature type="region of interest" description="Disordered" evidence="1">
    <location>
        <begin position="90"/>
        <end position="118"/>
    </location>
</feature>
<feature type="transmembrane region" description="Helical" evidence="2">
    <location>
        <begin position="40"/>
        <end position="63"/>
    </location>
</feature>
<protein>
    <submittedName>
        <fullName evidence="3">Uncharacterized protein</fullName>
    </submittedName>
</protein>
<evidence type="ECO:0000313" key="4">
    <source>
        <dbReference type="Proteomes" id="UP001497623"/>
    </source>
</evidence>
<keyword evidence="2" id="KW-1133">Transmembrane helix</keyword>
<dbReference type="Proteomes" id="UP001497623">
    <property type="component" value="Unassembled WGS sequence"/>
</dbReference>
<sequence length="118" mass="12820">MTLTTVTVSVTIIAYTVTFCITFLIPTVPFVVYIRNAPSFCISIVIQLYVTGIIILGSGHSIICKIATVRVRISATWIVRTFKAGNIPVRAGRRHTSEGGDQADEPEQGLSSHGRVTQ</sequence>
<keyword evidence="2" id="KW-0812">Transmembrane</keyword>
<name>A0AAV2QLJ3_MEGNR</name>
<reference evidence="3 4" key="1">
    <citation type="submission" date="2024-05" db="EMBL/GenBank/DDBJ databases">
        <authorList>
            <person name="Wallberg A."/>
        </authorList>
    </citation>
    <scope>NUCLEOTIDE SEQUENCE [LARGE SCALE GENOMIC DNA]</scope>
</reference>
<accession>A0AAV2QLJ3</accession>
<evidence type="ECO:0000313" key="3">
    <source>
        <dbReference type="EMBL" id="CAL4085829.1"/>
    </source>
</evidence>
<keyword evidence="4" id="KW-1185">Reference proteome</keyword>
<keyword evidence="2" id="KW-0472">Membrane</keyword>
<feature type="compositionally biased region" description="Polar residues" evidence="1">
    <location>
        <begin position="109"/>
        <end position="118"/>
    </location>
</feature>
<comment type="caution">
    <text evidence="3">The sequence shown here is derived from an EMBL/GenBank/DDBJ whole genome shotgun (WGS) entry which is preliminary data.</text>
</comment>
<evidence type="ECO:0000256" key="2">
    <source>
        <dbReference type="SAM" id="Phobius"/>
    </source>
</evidence>
<proteinExistence type="predicted"/>
<gene>
    <name evidence="3" type="ORF">MNOR_LOCUS12823</name>
</gene>
<evidence type="ECO:0000256" key="1">
    <source>
        <dbReference type="SAM" id="MobiDB-lite"/>
    </source>
</evidence>
<dbReference type="AlphaFoldDB" id="A0AAV2QLJ3"/>
<organism evidence="3 4">
    <name type="scientific">Meganyctiphanes norvegica</name>
    <name type="common">Northern krill</name>
    <name type="synonym">Thysanopoda norvegica</name>
    <dbReference type="NCBI Taxonomy" id="48144"/>
    <lineage>
        <taxon>Eukaryota</taxon>
        <taxon>Metazoa</taxon>
        <taxon>Ecdysozoa</taxon>
        <taxon>Arthropoda</taxon>
        <taxon>Crustacea</taxon>
        <taxon>Multicrustacea</taxon>
        <taxon>Malacostraca</taxon>
        <taxon>Eumalacostraca</taxon>
        <taxon>Eucarida</taxon>
        <taxon>Euphausiacea</taxon>
        <taxon>Euphausiidae</taxon>
        <taxon>Meganyctiphanes</taxon>
    </lineage>
</organism>